<evidence type="ECO:0000259" key="1">
    <source>
        <dbReference type="Pfam" id="PF02602"/>
    </source>
</evidence>
<dbReference type="PANTHER" id="PTHR40082:SF1">
    <property type="entry name" value="BLR5956 PROTEIN"/>
    <property type="match status" value="1"/>
</dbReference>
<name>A0ABY7AYN6_9PSEU</name>
<dbReference type="InterPro" id="IPR003754">
    <property type="entry name" value="4pyrrol_synth_uPrphyn_synth"/>
</dbReference>
<dbReference type="SUPFAM" id="SSF69618">
    <property type="entry name" value="HemD-like"/>
    <property type="match status" value="1"/>
</dbReference>
<organism evidence="2 3">
    <name type="scientific">Amycolatopsis cynarae</name>
    <dbReference type="NCBI Taxonomy" id="2995223"/>
    <lineage>
        <taxon>Bacteria</taxon>
        <taxon>Bacillati</taxon>
        <taxon>Actinomycetota</taxon>
        <taxon>Actinomycetes</taxon>
        <taxon>Pseudonocardiales</taxon>
        <taxon>Pseudonocardiaceae</taxon>
        <taxon>Amycolatopsis</taxon>
    </lineage>
</organism>
<dbReference type="Gene3D" id="3.40.50.10090">
    <property type="match status" value="2"/>
</dbReference>
<evidence type="ECO:0000313" key="3">
    <source>
        <dbReference type="Proteomes" id="UP001163203"/>
    </source>
</evidence>
<accession>A0ABY7AYN6</accession>
<protein>
    <submittedName>
        <fullName evidence="2">Uroporphyrinogen-III synthase</fullName>
        <ecNumber evidence="2">4.2.1.75</ecNumber>
    </submittedName>
</protein>
<feature type="domain" description="Tetrapyrrole biosynthesis uroporphyrinogen III synthase" evidence="1">
    <location>
        <begin position="19"/>
        <end position="259"/>
    </location>
</feature>
<dbReference type="EC" id="4.2.1.75" evidence="2"/>
<dbReference type="PANTHER" id="PTHR40082">
    <property type="entry name" value="BLR5956 PROTEIN"/>
    <property type="match status" value="1"/>
</dbReference>
<sequence length="268" mass="28627">MGDLRGVTIGVTAERRAEEFIGALRRNGAVVRHAPMIHIVPLPDDTRLRAATETVVADGVDLLAVTTGAGFRGWIEAAEGWGLGDRLLDTLRRARIFTRGPKGKGAVRGRGLAEEWSAPEESNRQLFAHLLQATAEGARVAVQLHGSPLPECTSPLVEAGARLIEVQPYRWEWPADLGPAHRLLDEVLAGSVRALAFTSAPATTNLLALARQRGSYEELLRVLRGEVVCACVGPVTAGPLTAAGIPTLQPERQRLGALVKLLVTELGS</sequence>
<proteinExistence type="predicted"/>
<dbReference type="EMBL" id="CP113836">
    <property type="protein sequence ID" value="WAL64827.1"/>
    <property type="molecule type" value="Genomic_DNA"/>
</dbReference>
<dbReference type="Pfam" id="PF02602">
    <property type="entry name" value="HEM4"/>
    <property type="match status" value="1"/>
</dbReference>
<gene>
    <name evidence="2" type="ORF">ORV05_28405</name>
</gene>
<dbReference type="NCBIfam" id="NF005568">
    <property type="entry name" value="PRK07239.1"/>
    <property type="match status" value="1"/>
</dbReference>
<dbReference type="GO" id="GO:0004852">
    <property type="term" value="F:uroporphyrinogen-III synthase activity"/>
    <property type="evidence" value="ECO:0007669"/>
    <property type="project" value="UniProtKB-EC"/>
</dbReference>
<reference evidence="2" key="1">
    <citation type="submission" date="2022-11" db="EMBL/GenBank/DDBJ databases">
        <authorList>
            <person name="Mo P."/>
        </authorList>
    </citation>
    <scope>NUCLEOTIDE SEQUENCE</scope>
    <source>
        <strain evidence="2">HUAS 11-8</strain>
    </source>
</reference>
<dbReference type="CDD" id="cd06578">
    <property type="entry name" value="HemD"/>
    <property type="match status" value="1"/>
</dbReference>
<keyword evidence="3" id="KW-1185">Reference proteome</keyword>
<dbReference type="InterPro" id="IPR036108">
    <property type="entry name" value="4pyrrol_syn_uPrphyn_synt_sf"/>
</dbReference>
<dbReference type="Proteomes" id="UP001163203">
    <property type="component" value="Chromosome"/>
</dbReference>
<dbReference type="RefSeq" id="WP_268755052.1">
    <property type="nucleotide sequence ID" value="NZ_CP113836.1"/>
</dbReference>
<keyword evidence="2" id="KW-0456">Lyase</keyword>
<dbReference type="InterPro" id="IPR039793">
    <property type="entry name" value="UROS/Hem4"/>
</dbReference>
<evidence type="ECO:0000313" key="2">
    <source>
        <dbReference type="EMBL" id="WAL64827.1"/>
    </source>
</evidence>